<dbReference type="EMBL" id="BPLR01014879">
    <property type="protein sequence ID" value="GIY71998.1"/>
    <property type="molecule type" value="Genomic_DNA"/>
</dbReference>
<dbReference type="AlphaFoldDB" id="A0AAV4VPQ3"/>
<organism evidence="2 3">
    <name type="scientific">Caerostris extrusa</name>
    <name type="common">Bark spider</name>
    <name type="synonym">Caerostris bankana</name>
    <dbReference type="NCBI Taxonomy" id="172846"/>
    <lineage>
        <taxon>Eukaryota</taxon>
        <taxon>Metazoa</taxon>
        <taxon>Ecdysozoa</taxon>
        <taxon>Arthropoda</taxon>
        <taxon>Chelicerata</taxon>
        <taxon>Arachnida</taxon>
        <taxon>Araneae</taxon>
        <taxon>Araneomorphae</taxon>
        <taxon>Entelegynae</taxon>
        <taxon>Araneoidea</taxon>
        <taxon>Araneidae</taxon>
        <taxon>Caerostris</taxon>
    </lineage>
</organism>
<feature type="chain" id="PRO_5043887408" description="Secreted protein" evidence="1">
    <location>
        <begin position="25"/>
        <end position="77"/>
    </location>
</feature>
<evidence type="ECO:0000313" key="2">
    <source>
        <dbReference type="EMBL" id="GIY71998.1"/>
    </source>
</evidence>
<evidence type="ECO:0000313" key="3">
    <source>
        <dbReference type="Proteomes" id="UP001054945"/>
    </source>
</evidence>
<dbReference type="Proteomes" id="UP001054945">
    <property type="component" value="Unassembled WGS sequence"/>
</dbReference>
<evidence type="ECO:0008006" key="4">
    <source>
        <dbReference type="Google" id="ProtNLM"/>
    </source>
</evidence>
<accession>A0AAV4VPQ3</accession>
<evidence type="ECO:0000256" key="1">
    <source>
        <dbReference type="SAM" id="SignalP"/>
    </source>
</evidence>
<protein>
    <recommendedName>
        <fullName evidence="4">Secreted protein</fullName>
    </recommendedName>
</protein>
<feature type="signal peptide" evidence="1">
    <location>
        <begin position="1"/>
        <end position="24"/>
    </location>
</feature>
<gene>
    <name evidence="2" type="ORF">CEXT_543491</name>
</gene>
<comment type="caution">
    <text evidence="2">The sequence shown here is derived from an EMBL/GenBank/DDBJ whole genome shotgun (WGS) entry which is preliminary data.</text>
</comment>
<reference evidence="2 3" key="1">
    <citation type="submission" date="2021-06" db="EMBL/GenBank/DDBJ databases">
        <title>Caerostris extrusa draft genome.</title>
        <authorList>
            <person name="Kono N."/>
            <person name="Arakawa K."/>
        </authorList>
    </citation>
    <scope>NUCLEOTIDE SEQUENCE [LARGE SCALE GENOMIC DNA]</scope>
</reference>
<proteinExistence type="predicted"/>
<name>A0AAV4VPQ3_CAEEX</name>
<keyword evidence="3" id="KW-1185">Reference proteome</keyword>
<keyword evidence="1" id="KW-0732">Signal</keyword>
<sequence length="77" mass="8691">MNACLDLFQSAALFIQLLPCGAAAACLESSRPELRNKRILGRTVRRRLLPCSEGLLSILEFVLKKECPMHNYKFLIV</sequence>